<protein>
    <submittedName>
        <fullName evidence="1">Uncharacterized protein</fullName>
    </submittedName>
</protein>
<accession>A0ACD4NRI6</accession>
<name>A0ACD4NRI6_9HYPH</name>
<organism evidence="1 2">
    <name type="scientific">Antarcticirhabdus aurantiaca</name>
    <dbReference type="NCBI Taxonomy" id="2606717"/>
    <lineage>
        <taxon>Bacteria</taxon>
        <taxon>Pseudomonadati</taxon>
        <taxon>Pseudomonadota</taxon>
        <taxon>Alphaproteobacteria</taxon>
        <taxon>Hyphomicrobiales</taxon>
        <taxon>Aurantimonadaceae</taxon>
        <taxon>Antarcticirhabdus</taxon>
    </lineage>
</organism>
<gene>
    <name evidence="1" type="ORF">OXU80_03555</name>
</gene>
<evidence type="ECO:0000313" key="1">
    <source>
        <dbReference type="EMBL" id="WAJ29323.1"/>
    </source>
</evidence>
<reference evidence="1" key="1">
    <citation type="submission" date="2022-11" db="EMBL/GenBank/DDBJ databases">
        <title>beta-Carotene-producing bacterium, Jeongeuplla avenae sp. nov., alleviates the salt stress of Arabidopsis seedlings.</title>
        <authorList>
            <person name="Jiang L."/>
            <person name="Lee J."/>
        </authorList>
    </citation>
    <scope>NUCLEOTIDE SEQUENCE</scope>
    <source>
        <strain evidence="1">DY_R2A_6</strain>
    </source>
</reference>
<evidence type="ECO:0000313" key="2">
    <source>
        <dbReference type="Proteomes" id="UP001163223"/>
    </source>
</evidence>
<proteinExistence type="predicted"/>
<dbReference type="EMBL" id="CP113520">
    <property type="protein sequence ID" value="WAJ29323.1"/>
    <property type="molecule type" value="Genomic_DNA"/>
</dbReference>
<dbReference type="Proteomes" id="UP001163223">
    <property type="component" value="Chromosome"/>
</dbReference>
<keyword evidence="2" id="KW-1185">Reference proteome</keyword>
<sequence length="207" mass="22662">MRLRPPILVEKPAGLPVSLDDVRAATRVSVDDVPEARLQSLVEAATAGFDGRTGQLGRALIHQVWRRDFTPIRGLMRLPFPDVVEASAVWIDAAGQEQPATVFLDEDVISPFVQLVGGWRSGAGVMLRVTFKAGYGAEPDDVPAPIREAIIKRVGQLLLEESEDGQLRSFAVDGAFTESYNSPEQRAAEVERSIARLVKSYRRGNVL</sequence>